<evidence type="ECO:0000313" key="1">
    <source>
        <dbReference type="EMBL" id="KAJ6806611.1"/>
    </source>
</evidence>
<dbReference type="EMBL" id="JANAVB010006994">
    <property type="protein sequence ID" value="KAJ6843782.1"/>
    <property type="molecule type" value="Genomic_DNA"/>
</dbReference>
<keyword evidence="3" id="KW-1185">Reference proteome</keyword>
<evidence type="ECO:0000313" key="2">
    <source>
        <dbReference type="EMBL" id="KAJ6843782.1"/>
    </source>
</evidence>
<comment type="caution">
    <text evidence="2">The sequence shown here is derived from an EMBL/GenBank/DDBJ whole genome shotgun (WGS) entry which is preliminary data.</text>
</comment>
<sequence length="67" mass="7582">MRASSQKELSVYEFGAGDLSVEPLSSKYAKWSLSSSLDPKEEEHLTKYQFLQAYLTDQISHSCSLVH</sequence>
<proteinExistence type="predicted"/>
<name>A0AAX6HSE6_IRIPA</name>
<dbReference type="EMBL" id="JANAVB010034615">
    <property type="protein sequence ID" value="KAJ6806611.1"/>
    <property type="molecule type" value="Genomic_DNA"/>
</dbReference>
<reference evidence="2" key="1">
    <citation type="journal article" date="2023" name="GigaByte">
        <title>Genome assembly of the bearded iris, Iris pallida Lam.</title>
        <authorList>
            <person name="Bruccoleri R.E."/>
            <person name="Oakeley E.J."/>
            <person name="Faust A.M.E."/>
            <person name="Altorfer M."/>
            <person name="Dessus-Babus S."/>
            <person name="Burckhardt D."/>
            <person name="Oertli M."/>
            <person name="Naumann U."/>
            <person name="Petersen F."/>
            <person name="Wong J."/>
        </authorList>
    </citation>
    <scope>NUCLEOTIDE SEQUENCE</scope>
    <source>
        <strain evidence="2">GSM-AAB239-AS_SAM_17_03QT</strain>
    </source>
</reference>
<organism evidence="2 3">
    <name type="scientific">Iris pallida</name>
    <name type="common">Sweet iris</name>
    <dbReference type="NCBI Taxonomy" id="29817"/>
    <lineage>
        <taxon>Eukaryota</taxon>
        <taxon>Viridiplantae</taxon>
        <taxon>Streptophyta</taxon>
        <taxon>Embryophyta</taxon>
        <taxon>Tracheophyta</taxon>
        <taxon>Spermatophyta</taxon>
        <taxon>Magnoliopsida</taxon>
        <taxon>Liliopsida</taxon>
        <taxon>Asparagales</taxon>
        <taxon>Iridaceae</taxon>
        <taxon>Iridoideae</taxon>
        <taxon>Irideae</taxon>
        <taxon>Iris</taxon>
    </lineage>
</organism>
<evidence type="ECO:0000313" key="3">
    <source>
        <dbReference type="Proteomes" id="UP001140949"/>
    </source>
</evidence>
<dbReference type="AlphaFoldDB" id="A0AAX6HSE6"/>
<accession>A0AAX6HSE6</accession>
<protein>
    <submittedName>
        <fullName evidence="2">Kinesin-like protein KIN-7D, chloroplastic isoform X2</fullName>
    </submittedName>
</protein>
<reference evidence="2" key="2">
    <citation type="submission" date="2023-04" db="EMBL/GenBank/DDBJ databases">
        <authorList>
            <person name="Bruccoleri R.E."/>
            <person name="Oakeley E.J."/>
            <person name="Faust A.-M."/>
            <person name="Dessus-Babus S."/>
            <person name="Altorfer M."/>
            <person name="Burckhardt D."/>
            <person name="Oertli M."/>
            <person name="Naumann U."/>
            <person name="Petersen F."/>
            <person name="Wong J."/>
        </authorList>
    </citation>
    <scope>NUCLEOTIDE SEQUENCE</scope>
    <source>
        <strain evidence="2">GSM-AAB239-AS_SAM_17_03QT</strain>
        <tissue evidence="2">Leaf</tissue>
    </source>
</reference>
<dbReference type="Proteomes" id="UP001140949">
    <property type="component" value="Unassembled WGS sequence"/>
</dbReference>
<gene>
    <name evidence="2" type="ORF">M6B38_117495</name>
    <name evidence="1" type="ORF">M6B38_173900</name>
</gene>